<protein>
    <recommendedName>
        <fullName evidence="4">Heme exporter protein D</fullName>
    </recommendedName>
</protein>
<dbReference type="EMBL" id="JABWGV010000001">
    <property type="protein sequence ID" value="NVD43598.1"/>
    <property type="molecule type" value="Genomic_DNA"/>
</dbReference>
<proteinExistence type="predicted"/>
<comment type="caution">
    <text evidence="2">The sequence shown here is derived from an EMBL/GenBank/DDBJ whole genome shotgun (WGS) entry which is preliminary data.</text>
</comment>
<reference evidence="2 3" key="1">
    <citation type="submission" date="2020-06" db="EMBL/GenBank/DDBJ databases">
        <title>Altererythrobacter sp. HHU K3-1.</title>
        <authorList>
            <person name="Zhang D."/>
            <person name="Xue H."/>
        </authorList>
    </citation>
    <scope>NUCLEOTIDE SEQUENCE [LARGE SCALE GENOMIC DNA]</scope>
    <source>
        <strain evidence="2 3">HHU K3-1</strain>
    </source>
</reference>
<dbReference type="RefSeq" id="WP_176265920.1">
    <property type="nucleotide sequence ID" value="NZ_JABWGV010000001.1"/>
</dbReference>
<evidence type="ECO:0000313" key="3">
    <source>
        <dbReference type="Proteomes" id="UP000561438"/>
    </source>
</evidence>
<evidence type="ECO:0000313" key="2">
    <source>
        <dbReference type="EMBL" id="NVD43598.1"/>
    </source>
</evidence>
<keyword evidence="1" id="KW-0812">Transmembrane</keyword>
<dbReference type="AlphaFoldDB" id="A0A850H0Y8"/>
<sequence length="53" mass="6146">MREALDQTNYVIAAYAVAIAGTLLLVGWSWLAMRRAERRRDKVRSDALERPER</sequence>
<accession>A0A850H0Y8</accession>
<organism evidence="2 3">
    <name type="scientific">Qipengyuania atrilutea</name>
    <dbReference type="NCBI Taxonomy" id="2744473"/>
    <lineage>
        <taxon>Bacteria</taxon>
        <taxon>Pseudomonadati</taxon>
        <taxon>Pseudomonadota</taxon>
        <taxon>Alphaproteobacteria</taxon>
        <taxon>Sphingomonadales</taxon>
        <taxon>Erythrobacteraceae</taxon>
        <taxon>Qipengyuania</taxon>
    </lineage>
</organism>
<evidence type="ECO:0000256" key="1">
    <source>
        <dbReference type="SAM" id="Phobius"/>
    </source>
</evidence>
<feature type="transmembrane region" description="Helical" evidence="1">
    <location>
        <begin position="12"/>
        <end position="32"/>
    </location>
</feature>
<keyword evidence="1" id="KW-1133">Transmembrane helix</keyword>
<gene>
    <name evidence="2" type="ORF">HUV48_01030</name>
</gene>
<evidence type="ECO:0008006" key="4">
    <source>
        <dbReference type="Google" id="ProtNLM"/>
    </source>
</evidence>
<keyword evidence="1" id="KW-0472">Membrane</keyword>
<keyword evidence="3" id="KW-1185">Reference proteome</keyword>
<name>A0A850H0Y8_9SPHN</name>
<dbReference type="Proteomes" id="UP000561438">
    <property type="component" value="Unassembled WGS sequence"/>
</dbReference>